<keyword evidence="3" id="KW-0677">Repeat</keyword>
<evidence type="ECO:0000256" key="2">
    <source>
        <dbReference type="ARBA" id="ARBA00022614"/>
    </source>
</evidence>
<dbReference type="Gene3D" id="3.40.50.300">
    <property type="entry name" value="P-loop containing nucleotide triphosphate hydrolases"/>
    <property type="match status" value="1"/>
</dbReference>
<dbReference type="EnsemblPlants" id="OB12G15200.1">
    <property type="protein sequence ID" value="OB12G15200.1"/>
    <property type="gene ID" value="OB12G15200"/>
</dbReference>
<evidence type="ECO:0000259" key="9">
    <source>
        <dbReference type="Pfam" id="PF18052"/>
    </source>
</evidence>
<dbReference type="GeneID" id="102702234"/>
<dbReference type="SUPFAM" id="SSF52058">
    <property type="entry name" value="L domain-like"/>
    <property type="match status" value="1"/>
</dbReference>
<name>J3NC12_ORYBR</name>
<dbReference type="Gene3D" id="1.20.5.4130">
    <property type="match status" value="1"/>
</dbReference>
<dbReference type="Gene3D" id="3.80.10.10">
    <property type="entry name" value="Ribonuclease Inhibitor"/>
    <property type="match status" value="1"/>
</dbReference>
<dbReference type="SUPFAM" id="SSF52540">
    <property type="entry name" value="P-loop containing nucleoside triphosphate hydrolases"/>
    <property type="match status" value="1"/>
</dbReference>
<sequence length="930" mass="104946">MASSASSGVMNSLLSKLAAVMGEEYGKLRGVRKEAASLEGELRSMRALLEKLAAMDELDGQAREWRDQVREMSYDIEDCLDDFLHHLGLAKNDGSTGFVHKWVQFLKEIRARHQIGNRIQEIKNLVKEVSERRTRYRIDEYIPPNSGHAAVDPRVVAIYAEAAGLVGIDAPRDELVRLLMGEEQGLKVASIVGFGGLGKTTLAKEVYRKLEGQFDCGAFVSVSQKPDIPKLLNRILLQVRGQYSVHTSDLDCILNDIINSLRDRRYFIVVDDLWDSFVWSIIKCAFPENNHSSRVLTTTRIWSIASTCCSNSQEYIYKMKSLTEQDSRRLLYSRICGSHEAFPDIFEDVTANILKKCGGLPLAIISIASLLTGQSYITWEYVNNSMGSIFEGNPTLGGMRQILELSYNNLPHHLKTCLLYVSMYPEDYIIKKNDLVRQWIAEGFVSKISGLDVDDVAGSYFNELINRSIIQPIYIDYNDEVLSCRIHDTMLEIIRSKSSEENFLSVIDDRNTVAPGLHKIRRVSFHYIGEEDGVISASNSRSLSQVRSVAFFNNSFRPSSLELKYVRVLLLEFPRRWRGTRVDLTGICGLSLLRYLKISHDVKLVLPGQLGGMWHLETIELHTSEELSIPSDIVTLPHLSQLFIPVNTVLPNGIGNLKSLRNLEWFDLTKNSMSNIECLGELTNIRDLKLNCSSTEPSEDVSRRIGALCCSLERLSRSPSSLRNVVLLKHFPSWLQVDGLSTLSPPPHRLWKLHLERCLFSRIPTWIVQLRDLHSLKLTIRKAVPMDDGIIILACLPSLVHLELSILVCPEERIVFSGTGMAFQSLKHLVFRCHKPFLDFKACSMPKLQRLELWLDATGWEQCSGTCIPVGIEHLPASLREIHINREYGANKRDIQASKSALSSVFAAHHPGANLIFGGAPWNYPSDDHD</sequence>
<feature type="domain" description="NB-ARC" evidence="8">
    <location>
        <begin position="173"/>
        <end position="332"/>
    </location>
</feature>
<evidence type="ECO:0000256" key="1">
    <source>
        <dbReference type="ARBA" id="ARBA00008894"/>
    </source>
</evidence>
<dbReference type="KEGG" id="obr:102702234"/>
<feature type="domain" description="Disease resistance N-terminal" evidence="9">
    <location>
        <begin position="9"/>
        <end position="94"/>
    </location>
</feature>
<dbReference type="CDD" id="cd14798">
    <property type="entry name" value="RX-CC_like"/>
    <property type="match status" value="1"/>
</dbReference>
<dbReference type="InterPro" id="IPR038005">
    <property type="entry name" value="RX-like_CC"/>
</dbReference>
<dbReference type="eggNOG" id="KOG4658">
    <property type="taxonomic scope" value="Eukaryota"/>
</dbReference>
<dbReference type="GO" id="GO:0002758">
    <property type="term" value="P:innate immune response-activating signaling pathway"/>
    <property type="evidence" value="ECO:0007669"/>
    <property type="project" value="UniProtKB-ARBA"/>
</dbReference>
<dbReference type="InterPro" id="IPR058922">
    <property type="entry name" value="WHD_DRP"/>
</dbReference>
<evidence type="ECO:0000313" key="12">
    <source>
        <dbReference type="EnsemblPlants" id="OB12G15200.1"/>
    </source>
</evidence>
<dbReference type="PROSITE" id="PS51450">
    <property type="entry name" value="LRR"/>
    <property type="match status" value="1"/>
</dbReference>
<protein>
    <submittedName>
        <fullName evidence="12">Uncharacterized protein</fullName>
    </submittedName>
</protein>
<dbReference type="GO" id="GO:0042742">
    <property type="term" value="P:defense response to bacterium"/>
    <property type="evidence" value="ECO:0007669"/>
    <property type="project" value="UniProtKB-ARBA"/>
</dbReference>
<dbReference type="FunFam" id="1.10.10.10:FF:000322">
    <property type="entry name" value="Probable disease resistance protein At1g63360"/>
    <property type="match status" value="1"/>
</dbReference>
<proteinExistence type="inferred from homology"/>
<dbReference type="PANTHER" id="PTHR23155:SF906">
    <property type="entry name" value="OS08G0205100 PROTEIN"/>
    <property type="match status" value="1"/>
</dbReference>
<dbReference type="PANTHER" id="PTHR23155">
    <property type="entry name" value="DISEASE RESISTANCE PROTEIN RP"/>
    <property type="match status" value="1"/>
</dbReference>
<accession>J3NC12</accession>
<dbReference type="InterPro" id="IPR032675">
    <property type="entry name" value="LRR_dom_sf"/>
</dbReference>
<keyword evidence="5" id="KW-0611">Plant defense</keyword>
<dbReference type="Pfam" id="PF23598">
    <property type="entry name" value="LRR_14"/>
    <property type="match status" value="1"/>
</dbReference>
<dbReference type="PRINTS" id="PR00364">
    <property type="entry name" value="DISEASERSIST"/>
</dbReference>
<dbReference type="STRING" id="4533.J3NC12"/>
<keyword evidence="13" id="KW-1185">Reference proteome</keyword>
<dbReference type="Pfam" id="PF18052">
    <property type="entry name" value="Rx_N"/>
    <property type="match status" value="1"/>
</dbReference>
<dbReference type="InterPro" id="IPR001611">
    <property type="entry name" value="Leu-rich_rpt"/>
</dbReference>
<dbReference type="OMA" id="REIHINR"/>
<dbReference type="GO" id="GO:0009626">
    <property type="term" value="P:plant-type hypersensitive response"/>
    <property type="evidence" value="ECO:0007669"/>
    <property type="project" value="UniProtKB-ARBA"/>
</dbReference>
<dbReference type="HOGENOM" id="CLU_000837_25_1_1"/>
<reference evidence="12" key="2">
    <citation type="submission" date="2013-04" db="UniProtKB">
        <authorList>
            <consortium name="EnsemblPlants"/>
        </authorList>
    </citation>
    <scope>IDENTIFICATION</scope>
</reference>
<keyword evidence="2" id="KW-0433">Leucine-rich repeat</keyword>
<dbReference type="Gramene" id="OB12G15200.1">
    <property type="protein sequence ID" value="OB12G15200.1"/>
    <property type="gene ID" value="OB12G15200"/>
</dbReference>
<gene>
    <name evidence="12" type="primary">LOC102702234</name>
</gene>
<evidence type="ECO:0000259" key="10">
    <source>
        <dbReference type="Pfam" id="PF23559"/>
    </source>
</evidence>
<evidence type="ECO:0000259" key="8">
    <source>
        <dbReference type="Pfam" id="PF00931"/>
    </source>
</evidence>
<dbReference type="Pfam" id="PF00931">
    <property type="entry name" value="NB-ARC"/>
    <property type="match status" value="1"/>
</dbReference>
<dbReference type="Proteomes" id="UP000006038">
    <property type="component" value="Chromosome 12"/>
</dbReference>
<comment type="similarity">
    <text evidence="1">Belongs to the disease resistance NB-LRR family.</text>
</comment>
<evidence type="ECO:0000256" key="5">
    <source>
        <dbReference type="ARBA" id="ARBA00022821"/>
    </source>
</evidence>
<dbReference type="Gene3D" id="1.10.10.10">
    <property type="entry name" value="Winged helix-like DNA-binding domain superfamily/Winged helix DNA-binding domain"/>
    <property type="match status" value="1"/>
</dbReference>
<dbReference type="Pfam" id="PF23559">
    <property type="entry name" value="WHD_DRP"/>
    <property type="match status" value="1"/>
</dbReference>
<dbReference type="OrthoDB" id="605080at2759"/>
<evidence type="ECO:0000256" key="7">
    <source>
        <dbReference type="SAM" id="Coils"/>
    </source>
</evidence>
<dbReference type="InterPro" id="IPR055414">
    <property type="entry name" value="LRR_R13L4/SHOC2-like"/>
</dbReference>
<evidence type="ECO:0000259" key="11">
    <source>
        <dbReference type="Pfam" id="PF23598"/>
    </source>
</evidence>
<evidence type="ECO:0000256" key="6">
    <source>
        <dbReference type="ARBA" id="ARBA00023054"/>
    </source>
</evidence>
<dbReference type="InterPro" id="IPR027417">
    <property type="entry name" value="P-loop_NTPase"/>
</dbReference>
<dbReference type="RefSeq" id="XP_015698835.1">
    <property type="nucleotide sequence ID" value="XM_015843349.2"/>
</dbReference>
<dbReference type="InterPro" id="IPR002182">
    <property type="entry name" value="NB-ARC"/>
</dbReference>
<evidence type="ECO:0000256" key="4">
    <source>
        <dbReference type="ARBA" id="ARBA00022741"/>
    </source>
</evidence>
<feature type="coiled-coil region" evidence="7">
    <location>
        <begin position="28"/>
        <end position="55"/>
    </location>
</feature>
<keyword evidence="4" id="KW-0547">Nucleotide-binding</keyword>
<evidence type="ECO:0000256" key="3">
    <source>
        <dbReference type="ARBA" id="ARBA00022737"/>
    </source>
</evidence>
<keyword evidence="6 7" id="KW-0175">Coiled coil</keyword>
<dbReference type="InterPro" id="IPR036388">
    <property type="entry name" value="WH-like_DNA-bd_sf"/>
</dbReference>
<feature type="domain" description="Disease resistance protein winged helix" evidence="10">
    <location>
        <begin position="423"/>
        <end position="494"/>
    </location>
</feature>
<organism evidence="12">
    <name type="scientific">Oryza brachyantha</name>
    <name type="common">malo sina</name>
    <dbReference type="NCBI Taxonomy" id="4533"/>
    <lineage>
        <taxon>Eukaryota</taxon>
        <taxon>Viridiplantae</taxon>
        <taxon>Streptophyta</taxon>
        <taxon>Embryophyta</taxon>
        <taxon>Tracheophyta</taxon>
        <taxon>Spermatophyta</taxon>
        <taxon>Magnoliopsida</taxon>
        <taxon>Liliopsida</taxon>
        <taxon>Poales</taxon>
        <taxon>Poaceae</taxon>
        <taxon>BOP clade</taxon>
        <taxon>Oryzoideae</taxon>
        <taxon>Oryzeae</taxon>
        <taxon>Oryzinae</taxon>
        <taxon>Oryza</taxon>
    </lineage>
</organism>
<dbReference type="InterPro" id="IPR041118">
    <property type="entry name" value="Rx_N"/>
</dbReference>
<feature type="domain" description="Disease resistance R13L4/SHOC-2-like LRR" evidence="11">
    <location>
        <begin position="545"/>
        <end position="910"/>
    </location>
</feature>
<dbReference type="GO" id="GO:0043531">
    <property type="term" value="F:ADP binding"/>
    <property type="evidence" value="ECO:0007669"/>
    <property type="project" value="InterPro"/>
</dbReference>
<evidence type="ECO:0000313" key="13">
    <source>
        <dbReference type="Proteomes" id="UP000006038"/>
    </source>
</evidence>
<reference evidence="12" key="1">
    <citation type="journal article" date="2013" name="Nat. Commun.">
        <title>Whole-genome sequencing of Oryza brachyantha reveals mechanisms underlying Oryza genome evolution.</title>
        <authorList>
            <person name="Chen J."/>
            <person name="Huang Q."/>
            <person name="Gao D."/>
            <person name="Wang J."/>
            <person name="Lang Y."/>
            <person name="Liu T."/>
            <person name="Li B."/>
            <person name="Bai Z."/>
            <person name="Luis Goicoechea J."/>
            <person name="Liang C."/>
            <person name="Chen C."/>
            <person name="Zhang W."/>
            <person name="Sun S."/>
            <person name="Liao Y."/>
            <person name="Zhang X."/>
            <person name="Yang L."/>
            <person name="Song C."/>
            <person name="Wang M."/>
            <person name="Shi J."/>
            <person name="Liu G."/>
            <person name="Liu J."/>
            <person name="Zhou H."/>
            <person name="Zhou W."/>
            <person name="Yu Q."/>
            <person name="An N."/>
            <person name="Chen Y."/>
            <person name="Cai Q."/>
            <person name="Wang B."/>
            <person name="Liu B."/>
            <person name="Min J."/>
            <person name="Huang Y."/>
            <person name="Wu H."/>
            <person name="Li Z."/>
            <person name="Zhang Y."/>
            <person name="Yin Y."/>
            <person name="Song W."/>
            <person name="Jiang J."/>
            <person name="Jackson S.A."/>
            <person name="Wing R.A."/>
            <person name="Wang J."/>
            <person name="Chen M."/>
        </authorList>
    </citation>
    <scope>NUCLEOTIDE SEQUENCE [LARGE SCALE GENOMIC DNA]</scope>
    <source>
        <strain evidence="12">cv. IRGC 101232</strain>
    </source>
</reference>
<dbReference type="AlphaFoldDB" id="J3NC12"/>
<dbReference type="InterPro" id="IPR044974">
    <property type="entry name" value="Disease_R_plants"/>
</dbReference>